<name>A0A7I8XN60_BURXY</name>
<protein>
    <submittedName>
        <fullName evidence="3">(pine wood nematode) hypothetical protein</fullName>
    </submittedName>
</protein>
<dbReference type="Proteomes" id="UP000582659">
    <property type="component" value="Unassembled WGS sequence"/>
</dbReference>
<dbReference type="Proteomes" id="UP000659654">
    <property type="component" value="Unassembled WGS sequence"/>
</dbReference>
<organism evidence="3 4">
    <name type="scientific">Bursaphelenchus xylophilus</name>
    <name type="common">Pinewood nematode worm</name>
    <name type="synonym">Aphelenchoides xylophilus</name>
    <dbReference type="NCBI Taxonomy" id="6326"/>
    <lineage>
        <taxon>Eukaryota</taxon>
        <taxon>Metazoa</taxon>
        <taxon>Ecdysozoa</taxon>
        <taxon>Nematoda</taxon>
        <taxon>Chromadorea</taxon>
        <taxon>Rhabditida</taxon>
        <taxon>Tylenchina</taxon>
        <taxon>Tylenchomorpha</taxon>
        <taxon>Aphelenchoidea</taxon>
        <taxon>Aphelenchoididae</taxon>
        <taxon>Bursaphelenchus</taxon>
    </lineage>
</organism>
<comment type="caution">
    <text evidence="3">The sequence shown here is derived from an EMBL/GenBank/DDBJ whole genome shotgun (WGS) entry which is preliminary data.</text>
</comment>
<feature type="chain" id="PRO_5035412630" evidence="2">
    <location>
        <begin position="21"/>
        <end position="312"/>
    </location>
</feature>
<accession>A0A7I8XN60</accession>
<reference evidence="3" key="1">
    <citation type="submission" date="2020-09" db="EMBL/GenBank/DDBJ databases">
        <authorList>
            <person name="Kikuchi T."/>
        </authorList>
    </citation>
    <scope>NUCLEOTIDE SEQUENCE</scope>
    <source>
        <strain evidence="3">Ka4C1</strain>
    </source>
</reference>
<sequence length="312" mass="35180">MAANLTVLYSVLLNCSSLTAFFPPDFRPNALEVRHYEKEELRVREHSYTLSSNGSAVENQLYEINGGQFTGNVTSNIWTYPNGSIFVTCFGWTKYPHIELMSLLQAHDNLLTPLCSSGPAFEEAYYFGSYMWLYRTSRANPGVEVARTCEDKEDNVVLPNGYKDLTFRSDINYVFFEDNGKCRQAKNTAESVVKNETTDVTLKFEDCSVLPFEVYEREGKQETVYFSLKHLLRTSQCSLDNQELDPDNIHIKFVHNGAPYTTTTTTVTSATSPSKPQTTAASTVAVKKNGHPKMMRSNAEESGREKINMVSL</sequence>
<keyword evidence="4" id="KW-1185">Reference proteome</keyword>
<proteinExistence type="predicted"/>
<evidence type="ECO:0000256" key="2">
    <source>
        <dbReference type="SAM" id="SignalP"/>
    </source>
</evidence>
<feature type="compositionally biased region" description="Basic and acidic residues" evidence="1">
    <location>
        <begin position="298"/>
        <end position="312"/>
    </location>
</feature>
<feature type="region of interest" description="Disordered" evidence="1">
    <location>
        <begin position="288"/>
        <end position="312"/>
    </location>
</feature>
<keyword evidence="2" id="KW-0732">Signal</keyword>
<dbReference type="AlphaFoldDB" id="A0A7I8XN60"/>
<evidence type="ECO:0000256" key="1">
    <source>
        <dbReference type="SAM" id="MobiDB-lite"/>
    </source>
</evidence>
<feature type="signal peptide" evidence="2">
    <location>
        <begin position="1"/>
        <end position="20"/>
    </location>
</feature>
<evidence type="ECO:0000313" key="4">
    <source>
        <dbReference type="Proteomes" id="UP000659654"/>
    </source>
</evidence>
<gene>
    <name evidence="3" type="ORF">BXYJ_LOCUS10816</name>
</gene>
<dbReference type="EMBL" id="CAJFCV020000005">
    <property type="protein sequence ID" value="CAG9120975.1"/>
    <property type="molecule type" value="Genomic_DNA"/>
</dbReference>
<feature type="compositionally biased region" description="Low complexity" evidence="1">
    <location>
        <begin position="264"/>
        <end position="274"/>
    </location>
</feature>
<evidence type="ECO:0000313" key="3">
    <source>
        <dbReference type="EMBL" id="CAD5230096.1"/>
    </source>
</evidence>
<dbReference type="EMBL" id="CAJFDI010000005">
    <property type="protein sequence ID" value="CAD5230096.1"/>
    <property type="molecule type" value="Genomic_DNA"/>
</dbReference>
<feature type="region of interest" description="Disordered" evidence="1">
    <location>
        <begin position="264"/>
        <end position="283"/>
    </location>
</feature>